<name>A0A0F9GEA7_9ZZZZ</name>
<dbReference type="EMBL" id="LAZR01026763">
    <property type="protein sequence ID" value="KKL67750.1"/>
    <property type="molecule type" value="Genomic_DNA"/>
</dbReference>
<gene>
    <name evidence="1" type="ORF">LCGC14_2131870</name>
</gene>
<organism evidence="1">
    <name type="scientific">marine sediment metagenome</name>
    <dbReference type="NCBI Taxonomy" id="412755"/>
    <lineage>
        <taxon>unclassified sequences</taxon>
        <taxon>metagenomes</taxon>
        <taxon>ecological metagenomes</taxon>
    </lineage>
</organism>
<proteinExistence type="predicted"/>
<accession>A0A0F9GEA7</accession>
<comment type="caution">
    <text evidence="1">The sequence shown here is derived from an EMBL/GenBank/DDBJ whole genome shotgun (WGS) entry which is preliminary data.</text>
</comment>
<reference evidence="1" key="1">
    <citation type="journal article" date="2015" name="Nature">
        <title>Complex archaea that bridge the gap between prokaryotes and eukaryotes.</title>
        <authorList>
            <person name="Spang A."/>
            <person name="Saw J.H."/>
            <person name="Jorgensen S.L."/>
            <person name="Zaremba-Niedzwiedzka K."/>
            <person name="Martijn J."/>
            <person name="Lind A.E."/>
            <person name="van Eijk R."/>
            <person name="Schleper C."/>
            <person name="Guy L."/>
            <person name="Ettema T.J."/>
        </authorList>
    </citation>
    <scope>NUCLEOTIDE SEQUENCE</scope>
</reference>
<evidence type="ECO:0000313" key="1">
    <source>
        <dbReference type="EMBL" id="KKL67750.1"/>
    </source>
</evidence>
<dbReference type="AlphaFoldDB" id="A0A0F9GEA7"/>
<sequence>LRAGGLWLTYNAAITESFSHFGSDMDRWFWVSGAGYAGSPSFQMVQNVWGSFEDSPEGRRARGDLLRTPANFVPGSIAIRSMLKAMEDDEYWDSGKGRPGSSFWRLLGAKPVNELDEDRDIVEWLEEELNALFQIKGTEMDEQEEIIDKIHKAFQDVVIKK</sequence>
<feature type="non-terminal residue" evidence="1">
    <location>
        <position position="1"/>
    </location>
</feature>
<protein>
    <submittedName>
        <fullName evidence="1">Uncharacterized protein</fullName>
    </submittedName>
</protein>